<dbReference type="GO" id="GO:0005737">
    <property type="term" value="C:cytoplasm"/>
    <property type="evidence" value="ECO:0007669"/>
    <property type="project" value="TreeGrafter"/>
</dbReference>
<dbReference type="SMART" id="SM00825">
    <property type="entry name" value="PKS_KS"/>
    <property type="match status" value="1"/>
</dbReference>
<dbReference type="InterPro" id="IPR001031">
    <property type="entry name" value="Thioesterase"/>
</dbReference>
<dbReference type="InterPro" id="IPR020802">
    <property type="entry name" value="TesA-like"/>
</dbReference>
<evidence type="ECO:0000256" key="1">
    <source>
        <dbReference type="ARBA" id="ARBA00022450"/>
    </source>
</evidence>
<dbReference type="InterPro" id="IPR036736">
    <property type="entry name" value="ACP-like_sf"/>
</dbReference>
<dbReference type="PROSITE" id="PS52004">
    <property type="entry name" value="KS3_2"/>
    <property type="match status" value="1"/>
</dbReference>
<dbReference type="SMART" id="SM00823">
    <property type="entry name" value="PKS_PP"/>
    <property type="match status" value="1"/>
</dbReference>
<dbReference type="InterPro" id="IPR016036">
    <property type="entry name" value="Malonyl_transacylase_ACP-bd"/>
</dbReference>
<dbReference type="InterPro" id="IPR001227">
    <property type="entry name" value="Ac_transferase_dom_sf"/>
</dbReference>
<dbReference type="InterPro" id="IPR014030">
    <property type="entry name" value="Ketoacyl_synth_N"/>
</dbReference>
<dbReference type="SUPFAM" id="SSF55048">
    <property type="entry name" value="Probable ACP-binding domain of malonyl-CoA ACP transacylase"/>
    <property type="match status" value="1"/>
</dbReference>
<dbReference type="InterPro" id="IPR020841">
    <property type="entry name" value="PKS_Beta-ketoAc_synthase_dom"/>
</dbReference>
<dbReference type="Gene3D" id="3.30.70.250">
    <property type="entry name" value="Malonyl-CoA ACP transacylase, ACP-binding"/>
    <property type="match status" value="1"/>
</dbReference>
<dbReference type="SMART" id="SM00827">
    <property type="entry name" value="PKS_AT"/>
    <property type="match status" value="1"/>
</dbReference>
<name>A0A0E3JRN4_9BACT</name>
<dbReference type="InterPro" id="IPR009081">
    <property type="entry name" value="PP-bd_ACP"/>
</dbReference>
<dbReference type="InterPro" id="IPR029058">
    <property type="entry name" value="AB_hydrolase_fold"/>
</dbReference>
<dbReference type="Gene3D" id="1.10.1200.10">
    <property type="entry name" value="ACP-like"/>
    <property type="match status" value="1"/>
</dbReference>
<dbReference type="InterPro" id="IPR016039">
    <property type="entry name" value="Thiolase-like"/>
</dbReference>
<evidence type="ECO:0000256" key="2">
    <source>
        <dbReference type="ARBA" id="ARBA00022553"/>
    </source>
</evidence>
<dbReference type="GO" id="GO:0071770">
    <property type="term" value="P:DIM/DIP cell wall layer assembly"/>
    <property type="evidence" value="ECO:0007669"/>
    <property type="project" value="TreeGrafter"/>
</dbReference>
<dbReference type="EMBL" id="KP830095">
    <property type="protein sequence ID" value="AKA59479.1"/>
    <property type="molecule type" value="Genomic_DNA"/>
</dbReference>
<dbReference type="InterPro" id="IPR029063">
    <property type="entry name" value="SAM-dependent_MTases_sf"/>
</dbReference>
<dbReference type="Pfam" id="PF00109">
    <property type="entry name" value="ketoacyl-synt"/>
    <property type="match status" value="1"/>
</dbReference>
<dbReference type="PANTHER" id="PTHR43775:SF37">
    <property type="entry name" value="SI:DKEY-61P9.11"/>
    <property type="match status" value="1"/>
</dbReference>
<dbReference type="GO" id="GO:0004312">
    <property type="term" value="F:fatty acid synthase activity"/>
    <property type="evidence" value="ECO:0007669"/>
    <property type="project" value="TreeGrafter"/>
</dbReference>
<dbReference type="Gene3D" id="3.40.47.10">
    <property type="match status" value="1"/>
</dbReference>
<evidence type="ECO:0000313" key="8">
    <source>
        <dbReference type="EMBL" id="AKA59479.1"/>
    </source>
</evidence>
<dbReference type="SUPFAM" id="SSF53335">
    <property type="entry name" value="S-adenosyl-L-methionine-dependent methyltransferases"/>
    <property type="match status" value="1"/>
</dbReference>
<dbReference type="SUPFAM" id="SSF52151">
    <property type="entry name" value="FabD/lysophospholipase-like"/>
    <property type="match status" value="1"/>
</dbReference>
<reference evidence="8" key="1">
    <citation type="journal article" date="2015" name="Proc. Natl. Acad. Sci. U.S.A.">
        <title>Multiplexed metagenome mining using short DNA sequence tags facilitates targeted discovery of epoxyketone proteasome inhibitors.</title>
        <authorList>
            <person name="Owen J.G."/>
            <person name="Charlop-Powers Z."/>
            <person name="Smith A.G."/>
            <person name="Ternei M.A."/>
            <person name="Calle P.Y."/>
            <person name="Reddy B.V."/>
            <person name="Montiel D."/>
            <person name="Brady S.F."/>
        </authorList>
    </citation>
    <scope>NUCLEOTIDE SEQUENCE</scope>
</reference>
<dbReference type="Pfam" id="PF00698">
    <property type="entry name" value="Acyl_transf_1"/>
    <property type="match status" value="1"/>
</dbReference>
<evidence type="ECO:0000259" key="6">
    <source>
        <dbReference type="PROSITE" id="PS50075"/>
    </source>
</evidence>
<evidence type="ECO:0000256" key="4">
    <source>
        <dbReference type="ARBA" id="ARBA00023268"/>
    </source>
</evidence>
<dbReference type="InterPro" id="IPR032821">
    <property type="entry name" value="PKS_assoc"/>
</dbReference>
<evidence type="ECO:0000259" key="7">
    <source>
        <dbReference type="PROSITE" id="PS52004"/>
    </source>
</evidence>
<keyword evidence="3" id="KW-0808">Transferase</keyword>
<dbReference type="Gene3D" id="3.30.70.3290">
    <property type="match status" value="1"/>
</dbReference>
<dbReference type="PANTHER" id="PTHR43775">
    <property type="entry name" value="FATTY ACID SYNTHASE"/>
    <property type="match status" value="1"/>
</dbReference>
<dbReference type="InterPro" id="IPR016035">
    <property type="entry name" value="Acyl_Trfase/lysoPLipase"/>
</dbReference>
<dbReference type="InterPro" id="IPR050091">
    <property type="entry name" value="PKS_NRPS_Biosynth_Enz"/>
</dbReference>
<feature type="region of interest" description="Disordered" evidence="5">
    <location>
        <begin position="834"/>
        <end position="864"/>
    </location>
</feature>
<dbReference type="PROSITE" id="PS50075">
    <property type="entry name" value="CARRIER"/>
    <property type="match status" value="1"/>
</dbReference>
<keyword evidence="2" id="KW-0597">Phosphoprotein</keyword>
<protein>
    <submittedName>
        <fullName evidence="8">Polyketide synthase</fullName>
    </submittedName>
</protein>
<dbReference type="SUPFAM" id="SSF53474">
    <property type="entry name" value="alpha/beta-Hydrolases"/>
    <property type="match status" value="1"/>
</dbReference>
<dbReference type="SUPFAM" id="SSF47336">
    <property type="entry name" value="ACP-like"/>
    <property type="match status" value="1"/>
</dbReference>
<dbReference type="GO" id="GO:0004315">
    <property type="term" value="F:3-oxoacyl-[acyl-carrier-protein] synthase activity"/>
    <property type="evidence" value="ECO:0007669"/>
    <property type="project" value="InterPro"/>
</dbReference>
<feature type="domain" description="Carrier" evidence="6">
    <location>
        <begin position="1193"/>
        <end position="1269"/>
    </location>
</feature>
<dbReference type="InterPro" id="IPR013217">
    <property type="entry name" value="Methyltransf_12"/>
</dbReference>
<dbReference type="CDD" id="cd02440">
    <property type="entry name" value="AdoMet_MTases"/>
    <property type="match status" value="1"/>
</dbReference>
<dbReference type="Pfam" id="PF08242">
    <property type="entry name" value="Methyltransf_12"/>
    <property type="match status" value="1"/>
</dbReference>
<dbReference type="Pfam" id="PF16197">
    <property type="entry name" value="KAsynt_C_assoc"/>
    <property type="match status" value="1"/>
</dbReference>
<dbReference type="Pfam" id="PF02801">
    <property type="entry name" value="Ketoacyl-synt_C"/>
    <property type="match status" value="1"/>
</dbReference>
<dbReference type="Pfam" id="PF00975">
    <property type="entry name" value="Thioesterase"/>
    <property type="match status" value="1"/>
</dbReference>
<dbReference type="Gene3D" id="3.40.50.150">
    <property type="entry name" value="Vaccinia Virus protein VP39"/>
    <property type="match status" value="1"/>
</dbReference>
<dbReference type="GO" id="GO:0006633">
    <property type="term" value="P:fatty acid biosynthetic process"/>
    <property type="evidence" value="ECO:0007669"/>
    <property type="project" value="InterPro"/>
</dbReference>
<dbReference type="InterPro" id="IPR014043">
    <property type="entry name" value="Acyl_transferase_dom"/>
</dbReference>
<accession>A0A0E3JRN4</accession>
<organism evidence="8">
    <name type="scientific">uncultured bacterium AZ_40</name>
    <dbReference type="NCBI Taxonomy" id="1630016"/>
    <lineage>
        <taxon>Bacteria</taxon>
        <taxon>environmental samples</taxon>
    </lineage>
</organism>
<sequence>MNDDGAVAIVGMACRLPGADTVGQFWANLRAGAETIARFSPAQLAAAGVAPELAARPDYVPARGVLAGGDRFDWAFFGYSPGEAAGIDPQQRVLLECAATALDDAAVDPQRFPGLIGVFAGCDAGGSYQPGDGSVVDVVGTDKDFLATRIAYKLGLRGPAMTIQTACSTSLVAVHVAAQNLLNYECDAALAGGVSLVLPQTIGYRYVAGHILSPDGHCRPFDAAAAGTVPSSGAGLVVLRRLADALADGSRVIAVIRGSAVNNDGGEKIGYTAPSVSGQRDVIRMAVARADVDPADIDYVEAHGTGTPIGDPVELAALAAALDDGTGRDRPRRLGAVKGNIGHTGAASGVAGLVKTASMLAARELVPTVHFRRPNPELPLGSFQIGTSHEAWQPEGALLAGVSSFGIGGTNAHVVLESAPVPRPRAGRTARPRVLCVSAASPLALAGLRTSLADRLATEPAPDLSDVEFTLAVGRRRFPYRVARVAGDVQGAVRALRSAATTSAEGQPRIAFVFPGQGTLRAGAGAEAYALLPEFRRTFDEIRAHTEVNLDAVVDATADPQWTSDVLHQQLGLFALGYALAAQLAAWRVHPVAMLGHSIGEYVAATVAGVWRLPDAVALVSARGRAMRAAPPGRMLAVSGADAEALPGIIGGELTLAIDAPGYRVVSGPPEAIAELAAKLDAAGAGSRLLDTAGGFHSPLMRPAAGPLRAALTASASQAPRLPFVSNLTGGWADDRIREPDYWVRHLCEPVRLTDGFETLLSASVTLVVELGPGDSMVRLARRRGAQVAVPVLGLDGPLAALAALWERGVDVGWQDVLAGGDGRRCALPPHPLEPRSCSPARPTPVRPADVVSGLSWPDRPTSLSDRPDLRTRLDTYCAGLVADLVRQRRLTLDGGELPRLAQMIKRMLVTEGLLDAPQRVAAALAERDGLDEVAGLRRLVEHCVSAYPAVFAGERTGVSVLFPDAEDTLLREGYRDNDLPVDDSAPCLDALVTAVRALWTARGGGGLRVLEVGAGQGDLAARLLADLPDLSYHVTDVSALSVRRAAARLPSPPASGSSGHRVSTLDITQDPVRQGFAPGSYDLVLAHNVLHVAPDVRAALRYLARLLAPGGWLGMVELTRADRWSHLIWGLAPGWWDFADDLRQSSPHLDAQGWLRVLGEQGFDAVSAAPPGTPDHTLFLASATERAAAVHTSGRRPSGVLEEVWCEVLGVADAPQDDDDFFALGGESLLAVSLVTRVRERLGVRVALPAFTREPTFGRLAELVRAERRAAPADGLLALHSGGERTPLFLAAPAAGSPLVYRTLAGLLGEDRPVYGLESPGLHDGERPLERFEDIAARHVDALRARFPTGPYLLGGWSVGAMVAHEMARQLPGVRLLVCIDGYLPDTGGRRLGTLPRQAARGLRYRMQARRQLRAVAAESPEFLAVYHASIRAMLRYTPRPVSCAATVFHSGLTDRRRDRLRAQLAPLYHGGVDVRPVPGDHWTVLTEPRVATLAAGIREVLP</sequence>
<dbReference type="InterPro" id="IPR020806">
    <property type="entry name" value="PKS_PP-bd"/>
</dbReference>
<proteinExistence type="predicted"/>
<dbReference type="InterPro" id="IPR018201">
    <property type="entry name" value="Ketoacyl_synth_AS"/>
</dbReference>
<feature type="domain" description="Ketosynthase family 3 (KS3)" evidence="7">
    <location>
        <begin position="4"/>
        <end position="418"/>
    </location>
</feature>
<dbReference type="GO" id="GO:0005886">
    <property type="term" value="C:plasma membrane"/>
    <property type="evidence" value="ECO:0007669"/>
    <property type="project" value="TreeGrafter"/>
</dbReference>
<evidence type="ECO:0000256" key="3">
    <source>
        <dbReference type="ARBA" id="ARBA00022679"/>
    </source>
</evidence>
<dbReference type="CDD" id="cd00833">
    <property type="entry name" value="PKS"/>
    <property type="match status" value="1"/>
</dbReference>
<dbReference type="Gene3D" id="3.40.366.10">
    <property type="entry name" value="Malonyl-Coenzyme A Acyl Carrier Protein, domain 2"/>
    <property type="match status" value="1"/>
</dbReference>
<dbReference type="PROSITE" id="PS00606">
    <property type="entry name" value="KS3_1"/>
    <property type="match status" value="1"/>
</dbReference>
<dbReference type="InterPro" id="IPR014031">
    <property type="entry name" value="Ketoacyl_synth_C"/>
</dbReference>
<dbReference type="SMART" id="SM00824">
    <property type="entry name" value="PKS_TE"/>
    <property type="match status" value="1"/>
</dbReference>
<dbReference type="Gene3D" id="3.40.50.1820">
    <property type="entry name" value="alpha/beta hydrolase"/>
    <property type="match status" value="1"/>
</dbReference>
<dbReference type="GO" id="GO:0031177">
    <property type="term" value="F:phosphopantetheine binding"/>
    <property type="evidence" value="ECO:0007669"/>
    <property type="project" value="InterPro"/>
</dbReference>
<evidence type="ECO:0000256" key="5">
    <source>
        <dbReference type="SAM" id="MobiDB-lite"/>
    </source>
</evidence>
<dbReference type="SUPFAM" id="SSF53901">
    <property type="entry name" value="Thiolase-like"/>
    <property type="match status" value="1"/>
</dbReference>
<keyword evidence="4" id="KW-0511">Multifunctional enzyme</keyword>
<keyword evidence="1" id="KW-0596">Phosphopantetheine</keyword>
<dbReference type="Pfam" id="PF00550">
    <property type="entry name" value="PP-binding"/>
    <property type="match status" value="1"/>
</dbReference>